<reference evidence="3 4" key="1">
    <citation type="submission" date="2016-10" db="EMBL/GenBank/DDBJ databases">
        <authorList>
            <person name="de Groot N.N."/>
        </authorList>
    </citation>
    <scope>NUCLEOTIDE SEQUENCE [LARGE SCALE GENOMIC DNA]</scope>
    <source>
        <strain evidence="3 4">CPCC 201354</strain>
    </source>
</reference>
<dbReference type="Pfam" id="PF04235">
    <property type="entry name" value="DUF418"/>
    <property type="match status" value="1"/>
</dbReference>
<keyword evidence="1" id="KW-1133">Transmembrane helix</keyword>
<accession>A0A1G7VFY4</accession>
<organism evidence="3 4">
    <name type="scientific">Sinosporangium album</name>
    <dbReference type="NCBI Taxonomy" id="504805"/>
    <lineage>
        <taxon>Bacteria</taxon>
        <taxon>Bacillati</taxon>
        <taxon>Actinomycetota</taxon>
        <taxon>Actinomycetes</taxon>
        <taxon>Streptosporangiales</taxon>
        <taxon>Streptosporangiaceae</taxon>
        <taxon>Sinosporangium</taxon>
    </lineage>
</organism>
<proteinExistence type="predicted"/>
<protein>
    <recommendedName>
        <fullName evidence="2">DUF418 domain-containing protein</fullName>
    </recommendedName>
</protein>
<sequence>MTTTTRIHALDILRGVAILGTLGTNIWIFTSVTGPAGAPGAAESVLAFLSNGKFLGMLTLMFGIGLELQYRSALRKGMRWPGWYLFRALLLLVEGLLHYVLIFEFDVLMGYAVTSMIVAYLIGRSDRAVRTWIAVMGASHVLLIGGVTALLFAYGGDAPGILDTGAIPGTWFDQVMTRIKEPLLYRVEAVFIIPMGIAMFLTGSRLYRAGLLENSERGARLRTRLMAAGLGAGIPLNLIASFADPKLALVDRYLAAPLVAAGLLGLVTALVHRLGERPGPLRAGLTNVGRTALSSYMLQNLIAGVLCYDWGLGLAQALADARPWWVVGAWAGICALLMVLSTLWLRRFARGPMEAAWQWAYMKPRARRAPGGDREKVSV</sequence>
<dbReference type="EMBL" id="FNCN01000005">
    <property type="protein sequence ID" value="SDG58742.1"/>
    <property type="molecule type" value="Genomic_DNA"/>
</dbReference>
<evidence type="ECO:0000313" key="3">
    <source>
        <dbReference type="EMBL" id="SDG58742.1"/>
    </source>
</evidence>
<dbReference type="Proteomes" id="UP000198923">
    <property type="component" value="Unassembled WGS sequence"/>
</dbReference>
<name>A0A1G7VFY4_9ACTN</name>
<feature type="transmembrane region" description="Helical" evidence="1">
    <location>
        <begin position="183"/>
        <end position="204"/>
    </location>
</feature>
<keyword evidence="1" id="KW-0812">Transmembrane</keyword>
<dbReference type="PANTHER" id="PTHR30590">
    <property type="entry name" value="INNER MEMBRANE PROTEIN"/>
    <property type="match status" value="1"/>
</dbReference>
<dbReference type="PANTHER" id="PTHR30590:SF2">
    <property type="entry name" value="INNER MEMBRANE PROTEIN"/>
    <property type="match status" value="1"/>
</dbReference>
<feature type="transmembrane region" description="Helical" evidence="1">
    <location>
        <begin position="107"/>
        <end position="123"/>
    </location>
</feature>
<dbReference type="InterPro" id="IPR007349">
    <property type="entry name" value="DUF418"/>
</dbReference>
<gene>
    <name evidence="3" type="ORF">SAMN05421505_105258</name>
</gene>
<dbReference type="STRING" id="504805.SAMN05421505_105258"/>
<feature type="transmembrane region" description="Helical" evidence="1">
    <location>
        <begin position="296"/>
        <end position="318"/>
    </location>
</feature>
<dbReference type="AlphaFoldDB" id="A0A1G7VFY4"/>
<evidence type="ECO:0000259" key="2">
    <source>
        <dbReference type="Pfam" id="PF04235"/>
    </source>
</evidence>
<feature type="domain" description="DUF418" evidence="2">
    <location>
        <begin position="206"/>
        <end position="362"/>
    </location>
</feature>
<feature type="transmembrane region" description="Helical" evidence="1">
    <location>
        <begin position="132"/>
        <end position="154"/>
    </location>
</feature>
<evidence type="ECO:0000256" key="1">
    <source>
        <dbReference type="SAM" id="Phobius"/>
    </source>
</evidence>
<feature type="transmembrane region" description="Helical" evidence="1">
    <location>
        <begin position="82"/>
        <end position="101"/>
    </location>
</feature>
<evidence type="ECO:0000313" key="4">
    <source>
        <dbReference type="Proteomes" id="UP000198923"/>
    </source>
</evidence>
<feature type="transmembrane region" description="Helical" evidence="1">
    <location>
        <begin position="324"/>
        <end position="345"/>
    </location>
</feature>
<keyword evidence="4" id="KW-1185">Reference proteome</keyword>
<feature type="transmembrane region" description="Helical" evidence="1">
    <location>
        <begin position="12"/>
        <end position="32"/>
    </location>
</feature>
<keyword evidence="1" id="KW-0472">Membrane</keyword>
<dbReference type="InterPro" id="IPR052529">
    <property type="entry name" value="Bact_Transport_Assoc"/>
</dbReference>
<dbReference type="RefSeq" id="WP_245690872.1">
    <property type="nucleotide sequence ID" value="NZ_FNCN01000005.1"/>
</dbReference>
<feature type="transmembrane region" description="Helical" evidence="1">
    <location>
        <begin position="225"/>
        <end position="243"/>
    </location>
</feature>
<feature type="transmembrane region" description="Helical" evidence="1">
    <location>
        <begin position="52"/>
        <end position="70"/>
    </location>
</feature>
<feature type="transmembrane region" description="Helical" evidence="1">
    <location>
        <begin position="255"/>
        <end position="275"/>
    </location>
</feature>